<dbReference type="RefSeq" id="XP_569798.1">
    <property type="nucleotide sequence ID" value="XM_569798.2"/>
</dbReference>
<dbReference type="OrthoDB" id="426386at2759"/>
<evidence type="ECO:0000313" key="3">
    <source>
        <dbReference type="Proteomes" id="UP000002149"/>
    </source>
</evidence>
<dbReference type="VEuPathDB" id="FungiDB:CNC05770"/>
<dbReference type="InterPro" id="IPR013857">
    <property type="entry name" value="NADH-UbQ_OxRdtase-assoc_prot30"/>
</dbReference>
<sequence length="292" mass="33216">MSYYQGCQTREHPIFPPFHFHKWRAVDDRVRGGSSVSHIAPVKIDVYGQVKNAPEHEGFGDENIWKGHNKGDKSLAARFWGNLDIKTLGGAGFASQAFLYGPYPLHLPRIKYEGIVISALPDPLQLSQANAPLFEKPMEFTFVIKTTPTSHIPKHPKVPPPPRSAKLIYEAHFILTQENNQGKTPGEQKFYFPWDDFKATYRGKEVKEDDPKWVPLDTSSIYEVSLMCRSGFGEQEGDFGVIVTGISAWEKEEKDQEEANCWQGVREWFRYVTGYDVGVKLEESDDEKQYAG</sequence>
<dbReference type="PANTHER" id="PTHR13194:SF19">
    <property type="entry name" value="NAD(P)-BINDING ROSSMANN-FOLD SUPERFAMILY PROTEIN"/>
    <property type="match status" value="1"/>
</dbReference>
<keyword evidence="3" id="KW-1185">Reference proteome</keyword>
<dbReference type="GO" id="GO:0010257">
    <property type="term" value="P:NADH dehydrogenase complex assembly"/>
    <property type="evidence" value="ECO:0000318"/>
    <property type="project" value="GO_Central"/>
</dbReference>
<dbReference type="eggNOG" id="ENOG502S0Q3">
    <property type="taxonomic scope" value="Eukaryota"/>
</dbReference>
<evidence type="ECO:0000313" key="2">
    <source>
        <dbReference type="EMBL" id="AAW42491.1"/>
    </source>
</evidence>
<reference evidence="2 3" key="1">
    <citation type="journal article" date="2005" name="Science">
        <title>The genome of the basidiomycetous yeast and human pathogen Cryptococcus neoformans.</title>
        <authorList>
            <person name="Loftus B.J."/>
            <person name="Fung E."/>
            <person name="Roncaglia P."/>
            <person name="Rowley D."/>
            <person name="Amedeo P."/>
            <person name="Bruno D."/>
            <person name="Vamathevan J."/>
            <person name="Miranda M."/>
            <person name="Anderson I.J."/>
            <person name="Fraser J.A."/>
            <person name="Allen J.E."/>
            <person name="Bosdet I.E."/>
            <person name="Brent M.R."/>
            <person name="Chiu R."/>
            <person name="Doering T.L."/>
            <person name="Donlin M.J."/>
            <person name="D'Souza C.A."/>
            <person name="Fox D.S."/>
            <person name="Grinberg V."/>
            <person name="Fu J."/>
            <person name="Fukushima M."/>
            <person name="Haas B.J."/>
            <person name="Huang J.C."/>
            <person name="Janbon G."/>
            <person name="Jones S.J."/>
            <person name="Koo H.L."/>
            <person name="Krzywinski M.I."/>
            <person name="Kwon-Chung J.K."/>
            <person name="Lengeler K.B."/>
            <person name="Maiti R."/>
            <person name="Marra M.A."/>
            <person name="Marra R.E."/>
            <person name="Mathewson C.A."/>
            <person name="Mitchell T.G."/>
            <person name="Pertea M."/>
            <person name="Riggs F.R."/>
            <person name="Salzberg S.L."/>
            <person name="Schein J.E."/>
            <person name="Shvartsbeyn A."/>
            <person name="Shin H."/>
            <person name="Shumway M."/>
            <person name="Specht C.A."/>
            <person name="Suh B.B."/>
            <person name="Tenney A."/>
            <person name="Utterback T.R."/>
            <person name="Wickes B.L."/>
            <person name="Wortman J.R."/>
            <person name="Wye N.H."/>
            <person name="Kronstad J.W."/>
            <person name="Lodge J.K."/>
            <person name="Heitman J."/>
            <person name="Davis R.W."/>
            <person name="Fraser C.M."/>
            <person name="Hyman R.W."/>
        </authorList>
    </citation>
    <scope>NUCLEOTIDE SEQUENCE [LARGE SCALE GENOMIC DNA]</scope>
    <source>
        <strain evidence="3">JEC21 / ATCC MYA-565</strain>
    </source>
</reference>
<dbReference type="GeneID" id="3256711"/>
<dbReference type="OMA" id="SIMCRSM"/>
<name>Q5KJP8_CRYD1</name>
<dbReference type="InParanoid" id="Q5KJP8"/>
<dbReference type="Proteomes" id="UP000002149">
    <property type="component" value="Chromosome 3"/>
</dbReference>
<dbReference type="InterPro" id="IPR039131">
    <property type="entry name" value="NDUFAF1"/>
</dbReference>
<feature type="domain" description="NADH:ubiquinone oxidoreductase intermediate-associated protein 30" evidence="1">
    <location>
        <begin position="185"/>
        <end position="240"/>
    </location>
</feature>
<dbReference type="Pfam" id="PF08547">
    <property type="entry name" value="CIA30"/>
    <property type="match status" value="1"/>
</dbReference>
<accession>Q55WJ8</accession>
<organism evidence="2 3">
    <name type="scientific">Cryptococcus deneoformans (strain JEC21 / ATCC MYA-565)</name>
    <name type="common">Cryptococcus neoformans var. neoformans serotype D</name>
    <dbReference type="NCBI Taxonomy" id="214684"/>
    <lineage>
        <taxon>Eukaryota</taxon>
        <taxon>Fungi</taxon>
        <taxon>Dikarya</taxon>
        <taxon>Basidiomycota</taxon>
        <taxon>Agaricomycotina</taxon>
        <taxon>Tremellomycetes</taxon>
        <taxon>Tremellales</taxon>
        <taxon>Cryptococcaceae</taxon>
        <taxon>Cryptococcus</taxon>
        <taxon>Cryptococcus neoformans species complex</taxon>
    </lineage>
</organism>
<dbReference type="EMBL" id="AE017343">
    <property type="protein sequence ID" value="AAW42491.1"/>
    <property type="molecule type" value="Genomic_DNA"/>
</dbReference>
<dbReference type="HOGENOM" id="CLU_059028_3_1_1"/>
<dbReference type="KEGG" id="cne:CNC05770"/>
<protein>
    <submittedName>
        <fullName evidence="2">Expressed protein</fullName>
    </submittedName>
</protein>
<dbReference type="STRING" id="214684.Q5KJP8"/>
<gene>
    <name evidence="2" type="ordered locus">CNC05770</name>
</gene>
<evidence type="ECO:0000259" key="1">
    <source>
        <dbReference type="Pfam" id="PF08547"/>
    </source>
</evidence>
<accession>Q5KJP8</accession>
<dbReference type="GO" id="GO:0051082">
    <property type="term" value="F:unfolded protein binding"/>
    <property type="evidence" value="ECO:0000318"/>
    <property type="project" value="GO_Central"/>
</dbReference>
<proteinExistence type="predicted"/>
<dbReference type="PaxDb" id="214684-Q5KJP8"/>
<dbReference type="AlphaFoldDB" id="Q5KJP8"/>
<dbReference type="PANTHER" id="PTHR13194">
    <property type="entry name" value="COMPLEX I INTERMEDIATE-ASSOCIATED PROTEIN 30"/>
    <property type="match status" value="1"/>
</dbReference>